<keyword evidence="7" id="KW-0325">Glycoprotein</keyword>
<evidence type="ECO:0000256" key="2">
    <source>
        <dbReference type="ARBA" id="ARBA00022475"/>
    </source>
</evidence>
<evidence type="ECO:0000313" key="10">
    <source>
        <dbReference type="Proteomes" id="UP001054889"/>
    </source>
</evidence>
<name>A0AAV5EQ19_ELECO</name>
<dbReference type="GO" id="GO:0005886">
    <property type="term" value="C:plasma membrane"/>
    <property type="evidence" value="ECO:0007669"/>
    <property type="project" value="UniProtKB-SubCell"/>
</dbReference>
<keyword evidence="2" id="KW-1003">Cell membrane</keyword>
<dbReference type="AlphaFoldDB" id="A0AAV5EQ19"/>
<feature type="domain" description="X8" evidence="8">
    <location>
        <begin position="74"/>
        <end position="158"/>
    </location>
</feature>
<reference evidence="9" key="1">
    <citation type="journal article" date="2018" name="DNA Res.">
        <title>Multiple hybrid de novo genome assembly of finger millet, an orphan allotetraploid crop.</title>
        <authorList>
            <person name="Hatakeyama M."/>
            <person name="Aluri S."/>
            <person name="Balachadran M.T."/>
            <person name="Sivarajan S.R."/>
            <person name="Patrignani A."/>
            <person name="Gruter S."/>
            <person name="Poveda L."/>
            <person name="Shimizu-Inatsugi R."/>
            <person name="Baeten J."/>
            <person name="Francoijs K.J."/>
            <person name="Nataraja K.N."/>
            <person name="Reddy Y.A.N."/>
            <person name="Phadnis S."/>
            <person name="Ravikumar R.L."/>
            <person name="Schlapbach R."/>
            <person name="Sreeman S.M."/>
            <person name="Shimizu K.K."/>
        </authorList>
    </citation>
    <scope>NUCLEOTIDE SEQUENCE</scope>
</reference>
<evidence type="ECO:0000313" key="9">
    <source>
        <dbReference type="EMBL" id="GJN24473.1"/>
    </source>
</evidence>
<keyword evidence="4" id="KW-0732">Signal</keyword>
<keyword evidence="10" id="KW-1185">Reference proteome</keyword>
<evidence type="ECO:0000256" key="3">
    <source>
        <dbReference type="ARBA" id="ARBA00022622"/>
    </source>
</evidence>
<dbReference type="FunFam" id="1.20.58.1040:FF:000001">
    <property type="entry name" value="Glucan endo-1,3-beta-glucosidase 4"/>
    <property type="match status" value="1"/>
</dbReference>
<dbReference type="SMART" id="SM00768">
    <property type="entry name" value="X8"/>
    <property type="match status" value="1"/>
</dbReference>
<evidence type="ECO:0000256" key="1">
    <source>
        <dbReference type="ARBA" id="ARBA00004609"/>
    </source>
</evidence>
<dbReference type="InterPro" id="IPR044788">
    <property type="entry name" value="X8_dom_prot"/>
</dbReference>
<reference evidence="9" key="2">
    <citation type="submission" date="2021-12" db="EMBL/GenBank/DDBJ databases">
        <title>Resequencing data analysis of finger millet.</title>
        <authorList>
            <person name="Hatakeyama M."/>
            <person name="Aluri S."/>
            <person name="Balachadran M.T."/>
            <person name="Sivarajan S.R."/>
            <person name="Poveda L."/>
            <person name="Shimizu-Inatsugi R."/>
            <person name="Schlapbach R."/>
            <person name="Sreeman S.M."/>
            <person name="Shimizu K.K."/>
        </authorList>
    </citation>
    <scope>NUCLEOTIDE SEQUENCE</scope>
</reference>
<keyword evidence="5" id="KW-0472">Membrane</keyword>
<gene>
    <name evidence="9" type="primary">gb12214</name>
    <name evidence="9" type="ORF">PR202_gb12214</name>
</gene>
<evidence type="ECO:0000259" key="8">
    <source>
        <dbReference type="SMART" id="SM00768"/>
    </source>
</evidence>
<organism evidence="9 10">
    <name type="scientific">Eleusine coracana subsp. coracana</name>
    <dbReference type="NCBI Taxonomy" id="191504"/>
    <lineage>
        <taxon>Eukaryota</taxon>
        <taxon>Viridiplantae</taxon>
        <taxon>Streptophyta</taxon>
        <taxon>Embryophyta</taxon>
        <taxon>Tracheophyta</taxon>
        <taxon>Spermatophyta</taxon>
        <taxon>Magnoliopsida</taxon>
        <taxon>Liliopsida</taxon>
        <taxon>Poales</taxon>
        <taxon>Poaceae</taxon>
        <taxon>PACMAD clade</taxon>
        <taxon>Chloridoideae</taxon>
        <taxon>Cynodonteae</taxon>
        <taxon>Eleusininae</taxon>
        <taxon>Eleusine</taxon>
    </lineage>
</organism>
<evidence type="ECO:0000256" key="5">
    <source>
        <dbReference type="ARBA" id="ARBA00023136"/>
    </source>
</evidence>
<evidence type="ECO:0000256" key="7">
    <source>
        <dbReference type="ARBA" id="ARBA00023180"/>
    </source>
</evidence>
<dbReference type="Gene3D" id="1.20.58.1040">
    <property type="match status" value="1"/>
</dbReference>
<dbReference type="PANTHER" id="PTHR31044:SF52">
    <property type="entry name" value="OS01G0631500 PROTEIN"/>
    <property type="match status" value="1"/>
</dbReference>
<dbReference type="GO" id="GO:0098552">
    <property type="term" value="C:side of membrane"/>
    <property type="evidence" value="ECO:0007669"/>
    <property type="project" value="UniProtKB-KW"/>
</dbReference>
<sequence length="166" mass="17465">MVQGSPIIAIIDFAWVLSETGPGNSQAFWHETQHNKQAHQEGASGSYIMALTHYLVVALPLLLILSSAGGTSASWCVANTAVADVRLQAALDYACGSGADCSNIQWGAACYEPNTILAHASHAFNSYYQHKDQASSACDFAGAGRIVHEEPRIGNCVLPSTTAGLS</sequence>
<dbReference type="PANTHER" id="PTHR31044">
    <property type="entry name" value="BETA-1,3 GLUCANASE"/>
    <property type="match status" value="1"/>
</dbReference>
<dbReference type="Pfam" id="PF07983">
    <property type="entry name" value="X8"/>
    <property type="match status" value="1"/>
</dbReference>
<accession>A0AAV5EQ19</accession>
<dbReference type="EMBL" id="BQKI01000077">
    <property type="protein sequence ID" value="GJN24473.1"/>
    <property type="molecule type" value="Genomic_DNA"/>
</dbReference>
<proteinExistence type="predicted"/>
<dbReference type="Proteomes" id="UP001054889">
    <property type="component" value="Unassembled WGS sequence"/>
</dbReference>
<keyword evidence="6" id="KW-1015">Disulfide bond</keyword>
<keyword evidence="3" id="KW-0449">Lipoprotein</keyword>
<dbReference type="GO" id="GO:0009506">
    <property type="term" value="C:plasmodesma"/>
    <property type="evidence" value="ECO:0007669"/>
    <property type="project" value="UniProtKB-ARBA"/>
</dbReference>
<evidence type="ECO:0000256" key="4">
    <source>
        <dbReference type="ARBA" id="ARBA00022729"/>
    </source>
</evidence>
<keyword evidence="3" id="KW-0336">GPI-anchor</keyword>
<protein>
    <recommendedName>
        <fullName evidence="8">X8 domain-containing protein</fullName>
    </recommendedName>
</protein>
<comment type="caution">
    <text evidence="9">The sequence shown here is derived from an EMBL/GenBank/DDBJ whole genome shotgun (WGS) entry which is preliminary data.</text>
</comment>
<evidence type="ECO:0000256" key="6">
    <source>
        <dbReference type="ARBA" id="ARBA00023157"/>
    </source>
</evidence>
<comment type="subcellular location">
    <subcellularLocation>
        <location evidence="1">Cell membrane</location>
        <topology evidence="1">Lipid-anchor</topology>
        <topology evidence="1">GPI-anchor</topology>
    </subcellularLocation>
</comment>
<dbReference type="InterPro" id="IPR012946">
    <property type="entry name" value="X8"/>
</dbReference>